<reference evidence="1" key="1">
    <citation type="submission" date="2019-04" db="EMBL/GenBank/DDBJ databases">
        <title>Microbes associate with the intestines of laboratory mice.</title>
        <authorList>
            <person name="Navarre W."/>
            <person name="Wong E."/>
            <person name="Huang K."/>
            <person name="Tropini C."/>
            <person name="Ng K."/>
            <person name="Yu B."/>
        </authorList>
    </citation>
    <scope>NUCLEOTIDE SEQUENCE</scope>
    <source>
        <strain evidence="1">NM01_1-7b</strain>
    </source>
</reference>
<accession>A0AC61RT72</accession>
<name>A0AC61RT72_9FIRM</name>
<evidence type="ECO:0000313" key="1">
    <source>
        <dbReference type="EMBL" id="TGY95028.1"/>
    </source>
</evidence>
<dbReference type="Proteomes" id="UP000304953">
    <property type="component" value="Unassembled WGS sequence"/>
</dbReference>
<organism evidence="1 2">
    <name type="scientific">Petralouisia muris</name>
    <dbReference type="NCBI Taxonomy" id="3032872"/>
    <lineage>
        <taxon>Bacteria</taxon>
        <taxon>Bacillati</taxon>
        <taxon>Bacillota</taxon>
        <taxon>Clostridia</taxon>
        <taxon>Lachnospirales</taxon>
        <taxon>Lachnospiraceae</taxon>
        <taxon>Petralouisia</taxon>
    </lineage>
</organism>
<keyword evidence="2" id="KW-1185">Reference proteome</keyword>
<comment type="caution">
    <text evidence="1">The sequence shown here is derived from an EMBL/GenBank/DDBJ whole genome shotgun (WGS) entry which is preliminary data.</text>
</comment>
<dbReference type="EMBL" id="SRYA01000037">
    <property type="protein sequence ID" value="TGY95028.1"/>
    <property type="molecule type" value="Genomic_DNA"/>
</dbReference>
<proteinExistence type="predicted"/>
<gene>
    <name evidence="1" type="primary">cls</name>
    <name evidence="1" type="ORF">E5329_17185</name>
</gene>
<sequence>MKKIKKFLSGRATIVALAILVQLCWLLSFLYGFQARYTFFNTAIGIVAIFVVLLIVNKRSNLSYKLAWTVVILAVPIVGLLVYFIFGRSELTRPTRKRMEAINFEMQQELPKHQELQAELMGNDMSVYRQSKYVMDWAGFPVYKNTETKYYPCGENMFPDMLAALEEAEHFIFMEYFIVEEGYMFGKILEILKRKAAAGVDVRFIYDDFGCVTTLPTKYDQQMREWGIQCVRFNPLYPVMSVIMNNRDHRKILVADGKVAFTGGINLADEYVNKVTRFGYWKDTGIRLEGEAVWSFTIMFLEMWDYIAKTQEKDLEKFRPSCHQTRQFQTDGYVQPYTDSPLDHETVGENIYMNIINRARKYVYIFTPYLIPDDEILKALQNTAKSGVDVRIIMPGIPDKKIIYWISQSYYEPLLECGVRIYQYNPGFLHAKCFVSDDEVAVVGSVNLDYRSLYLHFECGVWMYRSRAVMQVKEDVLDTMERSEEINIEFCKKRPAAIRTLQSVMRLFTPLL</sequence>
<protein>
    <submittedName>
        <fullName evidence="1">Cardiolipin synthase</fullName>
    </submittedName>
</protein>
<evidence type="ECO:0000313" key="2">
    <source>
        <dbReference type="Proteomes" id="UP000304953"/>
    </source>
</evidence>